<sequence>MKKSAKIISFALAMALVFGMTLNVSQSPVAKAAETVSGGDVSGGDVTTPEDPSEAEEMYNVLAEIGADTIDGARLSITALPLSDEVYAAGKNAAMNAPVTDLKYESVVCAASVTVSDVTEQQLSQGVFVTFFLPSAKESESYAMFYQNSNGGWKQLAAAVPAEGYVSAVFTYLPADLPVLVVKMTSATTQEAEVSQMYNAVESITAVAADGTPLTVTSSELSIEKYTEAKNTVSNAFANEQSRTILAAMDVEVAGVTSEQLAQGIRVTLQIPSVKAGNRYVVLHLPDGKEPTVPENWEHLTATVTQDGYMTVTFTSFSPIVVVELSDTDSGETGSGSSDTGNSGAEAAAVSTITTAVSPKTGEMLPIAGIMAVIFLAGALFCARKLKR</sequence>
<feature type="transmembrane region" description="Helical" evidence="2">
    <location>
        <begin position="364"/>
        <end position="383"/>
    </location>
</feature>
<keyword evidence="2" id="KW-0472">Membrane</keyword>
<feature type="compositionally biased region" description="Low complexity" evidence="1">
    <location>
        <begin position="35"/>
        <end position="47"/>
    </location>
</feature>
<dbReference type="EMBL" id="DXGH01000056">
    <property type="protein sequence ID" value="HIW81917.1"/>
    <property type="molecule type" value="Genomic_DNA"/>
</dbReference>
<evidence type="ECO:0000256" key="1">
    <source>
        <dbReference type="SAM" id="MobiDB-lite"/>
    </source>
</evidence>
<dbReference type="AlphaFoldDB" id="A0A9D1R6G8"/>
<evidence type="ECO:0000313" key="4">
    <source>
        <dbReference type="EMBL" id="HIW81917.1"/>
    </source>
</evidence>
<evidence type="ECO:0000313" key="5">
    <source>
        <dbReference type="Proteomes" id="UP000824265"/>
    </source>
</evidence>
<keyword evidence="3" id="KW-0732">Signal</keyword>
<name>A0A9D1R6G8_9FIRM</name>
<gene>
    <name evidence="4" type="ORF">H9742_10460</name>
</gene>
<reference evidence="4" key="1">
    <citation type="journal article" date="2021" name="PeerJ">
        <title>Extensive microbial diversity within the chicken gut microbiome revealed by metagenomics and culture.</title>
        <authorList>
            <person name="Gilroy R."/>
            <person name="Ravi A."/>
            <person name="Getino M."/>
            <person name="Pursley I."/>
            <person name="Horton D.L."/>
            <person name="Alikhan N.F."/>
            <person name="Baker D."/>
            <person name="Gharbi K."/>
            <person name="Hall N."/>
            <person name="Watson M."/>
            <person name="Adriaenssens E.M."/>
            <person name="Foster-Nyarko E."/>
            <person name="Jarju S."/>
            <person name="Secka A."/>
            <person name="Antonio M."/>
            <person name="Oren A."/>
            <person name="Chaudhuri R.R."/>
            <person name="La Ragione R."/>
            <person name="Hildebrand F."/>
            <person name="Pallen M.J."/>
        </authorList>
    </citation>
    <scope>NUCLEOTIDE SEQUENCE</scope>
    <source>
        <strain evidence="4">CHK195-6426</strain>
    </source>
</reference>
<keyword evidence="2" id="KW-1133">Transmembrane helix</keyword>
<proteinExistence type="predicted"/>
<comment type="caution">
    <text evidence="4">The sequence shown here is derived from an EMBL/GenBank/DDBJ whole genome shotgun (WGS) entry which is preliminary data.</text>
</comment>
<evidence type="ECO:0008006" key="6">
    <source>
        <dbReference type="Google" id="ProtNLM"/>
    </source>
</evidence>
<keyword evidence="2" id="KW-0812">Transmembrane</keyword>
<dbReference type="Proteomes" id="UP000824265">
    <property type="component" value="Unassembled WGS sequence"/>
</dbReference>
<evidence type="ECO:0000256" key="2">
    <source>
        <dbReference type="SAM" id="Phobius"/>
    </source>
</evidence>
<reference evidence="4" key="2">
    <citation type="submission" date="2021-04" db="EMBL/GenBank/DDBJ databases">
        <authorList>
            <person name="Gilroy R."/>
        </authorList>
    </citation>
    <scope>NUCLEOTIDE SEQUENCE</scope>
    <source>
        <strain evidence="4">CHK195-6426</strain>
    </source>
</reference>
<evidence type="ECO:0000256" key="3">
    <source>
        <dbReference type="SAM" id="SignalP"/>
    </source>
</evidence>
<accession>A0A9D1R6G8</accession>
<organism evidence="4 5">
    <name type="scientific">Candidatus Acetatifactor stercoripullorum</name>
    <dbReference type="NCBI Taxonomy" id="2838414"/>
    <lineage>
        <taxon>Bacteria</taxon>
        <taxon>Bacillati</taxon>
        <taxon>Bacillota</taxon>
        <taxon>Clostridia</taxon>
        <taxon>Lachnospirales</taxon>
        <taxon>Lachnospiraceae</taxon>
        <taxon>Acetatifactor</taxon>
    </lineage>
</organism>
<feature type="chain" id="PRO_5038866018" description="Gram-positive cocci surface proteins LPxTG domain-containing protein" evidence="3">
    <location>
        <begin position="33"/>
        <end position="388"/>
    </location>
</feature>
<protein>
    <recommendedName>
        <fullName evidence="6">Gram-positive cocci surface proteins LPxTG domain-containing protein</fullName>
    </recommendedName>
</protein>
<feature type="region of interest" description="Disordered" evidence="1">
    <location>
        <begin position="34"/>
        <end position="53"/>
    </location>
</feature>
<feature type="signal peptide" evidence="3">
    <location>
        <begin position="1"/>
        <end position="32"/>
    </location>
</feature>